<dbReference type="InterPro" id="IPR035914">
    <property type="entry name" value="Sperma_CUB_dom_sf"/>
</dbReference>
<dbReference type="FunFam" id="2.60.120.260:FF:000016">
    <property type="entry name" value="Contactin-associated protein-like 4 isoform 1"/>
    <property type="match status" value="1"/>
</dbReference>
<dbReference type="GO" id="GO:0012505">
    <property type="term" value="C:endomembrane system"/>
    <property type="evidence" value="ECO:0007669"/>
    <property type="project" value="UniProtKB-SubCell"/>
</dbReference>
<keyword evidence="4" id="KW-0964">Secreted</keyword>
<evidence type="ECO:0000259" key="14">
    <source>
        <dbReference type="PROSITE" id="PS50022"/>
    </source>
</evidence>
<dbReference type="InterPro" id="IPR050633">
    <property type="entry name" value="Neuropilin_MCO_CoagFactor"/>
</dbReference>
<dbReference type="InterPro" id="IPR008979">
    <property type="entry name" value="Galactose-bd-like_sf"/>
</dbReference>
<dbReference type="CDD" id="cd00041">
    <property type="entry name" value="CUB"/>
    <property type="match status" value="1"/>
</dbReference>
<feature type="domain" description="CUB" evidence="13">
    <location>
        <begin position="194"/>
        <end position="311"/>
    </location>
</feature>
<keyword evidence="6" id="KW-0130">Cell adhesion</keyword>
<dbReference type="Proteomes" id="UP001249851">
    <property type="component" value="Unassembled WGS sequence"/>
</dbReference>
<evidence type="ECO:0000256" key="5">
    <source>
        <dbReference type="ARBA" id="ARBA00022692"/>
    </source>
</evidence>
<dbReference type="EMBL" id="JARQWQ010000005">
    <property type="protein sequence ID" value="KAK2571863.1"/>
    <property type="molecule type" value="Genomic_DNA"/>
</dbReference>
<dbReference type="GO" id="GO:0007155">
    <property type="term" value="P:cell adhesion"/>
    <property type="evidence" value="ECO:0007669"/>
    <property type="project" value="UniProtKB-KW"/>
</dbReference>
<dbReference type="SUPFAM" id="SSF49785">
    <property type="entry name" value="Galactose-binding domain-like"/>
    <property type="match status" value="1"/>
</dbReference>
<gene>
    <name evidence="15" type="ORF">P5673_003270</name>
</gene>
<dbReference type="GO" id="GO:0005886">
    <property type="term" value="C:plasma membrane"/>
    <property type="evidence" value="ECO:0007669"/>
    <property type="project" value="TreeGrafter"/>
</dbReference>
<protein>
    <submittedName>
        <fullName evidence="15">Coagulation factor V</fullName>
    </submittedName>
</protein>
<comment type="caution">
    <text evidence="10">Lacks conserved residue(s) required for the propagation of feature annotation.</text>
</comment>
<keyword evidence="7 12" id="KW-1133">Transmembrane helix</keyword>
<dbReference type="AlphaFoldDB" id="A0AAD9VEQ8"/>
<accession>A0AAD9VEQ8</accession>
<name>A0AAD9VEQ8_ACRCE</name>
<dbReference type="InterPro" id="IPR000421">
    <property type="entry name" value="FA58C"/>
</dbReference>
<evidence type="ECO:0000256" key="3">
    <source>
        <dbReference type="ARBA" id="ARBA00004613"/>
    </source>
</evidence>
<feature type="non-terminal residue" evidence="15">
    <location>
        <position position="493"/>
    </location>
</feature>
<evidence type="ECO:0000256" key="10">
    <source>
        <dbReference type="PROSITE-ProRule" id="PRU00059"/>
    </source>
</evidence>
<dbReference type="PROSITE" id="PS01180">
    <property type="entry name" value="CUB"/>
    <property type="match status" value="1"/>
</dbReference>
<dbReference type="GO" id="GO:0038023">
    <property type="term" value="F:signaling receptor activity"/>
    <property type="evidence" value="ECO:0007669"/>
    <property type="project" value="TreeGrafter"/>
</dbReference>
<feature type="domain" description="F5/8 type C" evidence="14">
    <location>
        <begin position="38"/>
        <end position="187"/>
    </location>
</feature>
<dbReference type="PROSITE" id="PS01286">
    <property type="entry name" value="FA58C_2"/>
    <property type="match status" value="1"/>
</dbReference>
<feature type="region of interest" description="Disordered" evidence="11">
    <location>
        <begin position="422"/>
        <end position="452"/>
    </location>
</feature>
<dbReference type="GO" id="GO:0005576">
    <property type="term" value="C:extracellular region"/>
    <property type="evidence" value="ECO:0007669"/>
    <property type="project" value="UniProtKB-SubCell"/>
</dbReference>
<evidence type="ECO:0000256" key="11">
    <source>
        <dbReference type="SAM" id="MobiDB-lite"/>
    </source>
</evidence>
<dbReference type="Pfam" id="PF00431">
    <property type="entry name" value="CUB"/>
    <property type="match status" value="1"/>
</dbReference>
<dbReference type="Pfam" id="PF02140">
    <property type="entry name" value="SUEL_Lectin"/>
    <property type="match status" value="1"/>
</dbReference>
<dbReference type="Gene3D" id="2.60.120.260">
    <property type="entry name" value="Galactose-binding domain-like"/>
    <property type="match status" value="1"/>
</dbReference>
<reference evidence="15" key="2">
    <citation type="journal article" date="2023" name="Science">
        <title>Genomic signatures of disease resistance in endangered staghorn corals.</title>
        <authorList>
            <person name="Vollmer S.V."/>
            <person name="Selwyn J.D."/>
            <person name="Despard B.A."/>
            <person name="Roesel C.L."/>
        </authorList>
    </citation>
    <scope>NUCLEOTIDE SEQUENCE</scope>
    <source>
        <strain evidence="15">K2</strain>
    </source>
</reference>
<dbReference type="PROSITE" id="PS01285">
    <property type="entry name" value="FA58C_1"/>
    <property type="match status" value="1"/>
</dbReference>
<dbReference type="GO" id="GO:0030246">
    <property type="term" value="F:carbohydrate binding"/>
    <property type="evidence" value="ECO:0007669"/>
    <property type="project" value="InterPro"/>
</dbReference>
<dbReference type="CDD" id="cd22823">
    <property type="entry name" value="Gal_Rha_Lectin"/>
    <property type="match status" value="1"/>
</dbReference>
<evidence type="ECO:0000256" key="7">
    <source>
        <dbReference type="ARBA" id="ARBA00022989"/>
    </source>
</evidence>
<dbReference type="InterPro" id="IPR043159">
    <property type="entry name" value="Lectin_gal-bd_sf"/>
</dbReference>
<organism evidence="15 16">
    <name type="scientific">Acropora cervicornis</name>
    <name type="common">Staghorn coral</name>
    <dbReference type="NCBI Taxonomy" id="6130"/>
    <lineage>
        <taxon>Eukaryota</taxon>
        <taxon>Metazoa</taxon>
        <taxon>Cnidaria</taxon>
        <taxon>Anthozoa</taxon>
        <taxon>Hexacorallia</taxon>
        <taxon>Scleractinia</taxon>
        <taxon>Astrocoeniina</taxon>
        <taxon>Acroporidae</taxon>
        <taxon>Acropora</taxon>
    </lineage>
</organism>
<feature type="compositionally biased region" description="Low complexity" evidence="11">
    <location>
        <begin position="422"/>
        <end position="432"/>
    </location>
</feature>
<evidence type="ECO:0000313" key="15">
    <source>
        <dbReference type="EMBL" id="KAK2571863.1"/>
    </source>
</evidence>
<evidence type="ECO:0000256" key="12">
    <source>
        <dbReference type="SAM" id="Phobius"/>
    </source>
</evidence>
<feature type="compositionally biased region" description="Polar residues" evidence="11">
    <location>
        <begin position="433"/>
        <end position="445"/>
    </location>
</feature>
<comment type="subcellular location">
    <subcellularLocation>
        <location evidence="1">Endomembrane system</location>
        <topology evidence="1">Peripheral membrane protein</topology>
    </subcellularLocation>
    <subcellularLocation>
        <location evidence="2">Membrane</location>
        <topology evidence="2">Single-pass type I membrane protein</topology>
    </subcellularLocation>
    <subcellularLocation>
        <location evidence="3">Secreted</location>
    </subcellularLocation>
</comment>
<evidence type="ECO:0000256" key="8">
    <source>
        <dbReference type="ARBA" id="ARBA00023136"/>
    </source>
</evidence>
<comment type="caution">
    <text evidence="15">The sequence shown here is derived from an EMBL/GenBank/DDBJ whole genome shotgun (WGS) entry which is preliminary data.</text>
</comment>
<dbReference type="PROSITE" id="PS50022">
    <property type="entry name" value="FA58C_3"/>
    <property type="match status" value="1"/>
</dbReference>
<dbReference type="SMART" id="SM00231">
    <property type="entry name" value="FA58C"/>
    <property type="match status" value="1"/>
</dbReference>
<dbReference type="PANTHER" id="PTHR46806:SF5">
    <property type="entry name" value="F5_8 TYPE C DOMAIN-CONTAINING PROTEIN"/>
    <property type="match status" value="1"/>
</dbReference>
<keyword evidence="16" id="KW-1185">Reference proteome</keyword>
<dbReference type="PANTHER" id="PTHR46806">
    <property type="entry name" value="F5/8 TYPE C DOMAIN-CONTAINING PROTEIN"/>
    <property type="match status" value="1"/>
</dbReference>
<reference evidence="15" key="1">
    <citation type="journal article" date="2023" name="G3 (Bethesda)">
        <title>Whole genome assembly and annotation of the endangered Caribbean coral Acropora cervicornis.</title>
        <authorList>
            <person name="Selwyn J.D."/>
            <person name="Vollmer S.V."/>
        </authorList>
    </citation>
    <scope>NUCLEOTIDE SEQUENCE</scope>
    <source>
        <strain evidence="15">K2</strain>
    </source>
</reference>
<dbReference type="FunFam" id="2.60.120.290:FF:000005">
    <property type="entry name" value="Procollagen C-endopeptidase enhancer 1"/>
    <property type="match status" value="1"/>
</dbReference>
<keyword evidence="5 12" id="KW-0812">Transmembrane</keyword>
<dbReference type="InterPro" id="IPR000859">
    <property type="entry name" value="CUB_dom"/>
</dbReference>
<keyword evidence="8 12" id="KW-0472">Membrane</keyword>
<dbReference type="Gene3D" id="2.60.120.740">
    <property type="match status" value="1"/>
</dbReference>
<dbReference type="Gene3D" id="2.60.120.290">
    <property type="entry name" value="Spermadhesin, CUB domain"/>
    <property type="match status" value="1"/>
</dbReference>
<evidence type="ECO:0000256" key="1">
    <source>
        <dbReference type="ARBA" id="ARBA00004184"/>
    </source>
</evidence>
<dbReference type="CDD" id="cd00057">
    <property type="entry name" value="FA58C"/>
    <property type="match status" value="1"/>
</dbReference>
<feature type="transmembrane region" description="Helical" evidence="12">
    <location>
        <begin position="458"/>
        <end position="480"/>
    </location>
</feature>
<evidence type="ECO:0000313" key="16">
    <source>
        <dbReference type="Proteomes" id="UP001249851"/>
    </source>
</evidence>
<dbReference type="Pfam" id="PF00754">
    <property type="entry name" value="F5_F8_type_C"/>
    <property type="match status" value="1"/>
</dbReference>
<evidence type="ECO:0000256" key="6">
    <source>
        <dbReference type="ARBA" id="ARBA00022889"/>
    </source>
</evidence>
<evidence type="ECO:0000256" key="2">
    <source>
        <dbReference type="ARBA" id="ARBA00004479"/>
    </source>
</evidence>
<sequence>MDSRGLLKKLTAVETCLFLGLVVGNLCFEIIGASRPGCTDPVGLEDGRVQDSDLSSNHSKTTAFMARLHYKHGAWCSDTNDINYEFLQINLPCIQHISQIATQGVRGSYPTWTSSYVKTFVIVYSYDDTGWFPYKGSDGSIQTFHGNSDSSSVKNNYFQNSFVARYIRIYPRTFNNQMCLRVELYGCKDHSDDCSSYLTTASGSIDSLSFPGSYPGNKDCTWLIEVSKDKNIALMFTQFDVYQGSNPGGCKNDYVEVRDGLTDSSPVIGGKYCNQNRTMLITTNKNVARIYFHTGIANHGHKGFQLYFLAVTKGYQHTINILHARHQIGSFPFSCEPHHNYSSSTSCPAFDVLGEIKSKCQDYKKCLITVNESSFPGQSCARVRHQLEVFYQCNSTNVKNLKTPAPTLQSLLSLNASHVTKSTTEAKATETSPVTQPNTTPSTEVTRNRTDERKEDQIAEWAIIGIVVTVVALITASWFLNPYGIGNENFVPK</sequence>
<evidence type="ECO:0000256" key="4">
    <source>
        <dbReference type="ARBA" id="ARBA00022525"/>
    </source>
</evidence>
<dbReference type="SUPFAM" id="SSF49854">
    <property type="entry name" value="Spermadhesin, CUB domain"/>
    <property type="match status" value="1"/>
</dbReference>
<evidence type="ECO:0000256" key="9">
    <source>
        <dbReference type="ARBA" id="ARBA00023157"/>
    </source>
</evidence>
<keyword evidence="9" id="KW-1015">Disulfide bond</keyword>
<dbReference type="SMART" id="SM00042">
    <property type="entry name" value="CUB"/>
    <property type="match status" value="1"/>
</dbReference>
<proteinExistence type="predicted"/>
<dbReference type="InterPro" id="IPR000922">
    <property type="entry name" value="Lectin_gal-bd_dom"/>
</dbReference>
<evidence type="ECO:0000259" key="13">
    <source>
        <dbReference type="PROSITE" id="PS01180"/>
    </source>
</evidence>